<name>A0A2X2RFE5_CAPOC</name>
<protein>
    <recommendedName>
        <fullName evidence="3">HEPN AbiU2-like domain-containing protein</fullName>
    </recommendedName>
</protein>
<dbReference type="EMBL" id="UARG01000017">
    <property type="protein sequence ID" value="SQA79152.1"/>
    <property type="molecule type" value="Genomic_DNA"/>
</dbReference>
<dbReference type="Proteomes" id="UP000249891">
    <property type="component" value="Unassembled WGS sequence"/>
</dbReference>
<organism evidence="1 2">
    <name type="scientific">Capnocytophaga ochracea</name>
    <dbReference type="NCBI Taxonomy" id="1018"/>
    <lineage>
        <taxon>Bacteria</taxon>
        <taxon>Pseudomonadati</taxon>
        <taxon>Bacteroidota</taxon>
        <taxon>Flavobacteriia</taxon>
        <taxon>Flavobacteriales</taxon>
        <taxon>Flavobacteriaceae</taxon>
        <taxon>Capnocytophaga</taxon>
    </lineage>
</organism>
<evidence type="ECO:0000313" key="1">
    <source>
        <dbReference type="EMBL" id="SQA79152.1"/>
    </source>
</evidence>
<evidence type="ECO:0008006" key="3">
    <source>
        <dbReference type="Google" id="ProtNLM"/>
    </source>
</evidence>
<dbReference type="AlphaFoldDB" id="A0A2X2RFE5"/>
<gene>
    <name evidence="1" type="ORF">NCTC11546_02411</name>
</gene>
<proteinExistence type="predicted"/>
<evidence type="ECO:0000313" key="2">
    <source>
        <dbReference type="Proteomes" id="UP000249891"/>
    </source>
</evidence>
<sequence>MNNSIPDNNRTRAQFNAYIGTYLSFGGYLESYSNAFEVLIKEVHKTGFHVDHLAYPILFIARHCLELGFKSNIRYFSKYSQKDNSTKKAGHHLEGLFNDFKLHVRETIRVLKTNYGIEIDKEDIKDFEMYCKDVEKLTNIFHSLDKSSDSFRYPVDRNNNNSFDYKETINLLDIKELFDRSIILLKFTTSLFEKYTILVDEVEDSYIHSEMINI</sequence>
<accession>A0A2X2RFE5</accession>
<dbReference type="RefSeq" id="WP_252864895.1">
    <property type="nucleotide sequence ID" value="NZ_UARG01000017.1"/>
</dbReference>
<reference evidence="1 2" key="1">
    <citation type="submission" date="2018-06" db="EMBL/GenBank/DDBJ databases">
        <authorList>
            <consortium name="Pathogen Informatics"/>
            <person name="Doyle S."/>
        </authorList>
    </citation>
    <scope>NUCLEOTIDE SEQUENCE [LARGE SCALE GENOMIC DNA]</scope>
    <source>
        <strain evidence="1 2">NCTC11546</strain>
    </source>
</reference>